<feature type="short sequence motif" description="TonB C-terminal box" evidence="15">
    <location>
        <begin position="735"/>
        <end position="752"/>
    </location>
</feature>
<dbReference type="PROSITE" id="PS52016">
    <property type="entry name" value="TONB_DEPENDENT_REC_3"/>
    <property type="match status" value="1"/>
</dbReference>
<dbReference type="FunFam" id="2.170.130.10:FF:000010">
    <property type="entry name" value="Ferripyoverdine receptor"/>
    <property type="match status" value="1"/>
</dbReference>
<dbReference type="PATRIC" id="fig|884204.3.peg.4824"/>
<comment type="subcellular location">
    <subcellularLocation>
        <location evidence="1 14">Cell outer membrane</location>
        <topology evidence="1 14">Multi-pass membrane protein</topology>
    </subcellularLocation>
</comment>
<evidence type="ECO:0000256" key="8">
    <source>
        <dbReference type="ARBA" id="ARBA00023004"/>
    </source>
</evidence>
<dbReference type="InterPro" id="IPR010917">
    <property type="entry name" value="TonB_rcpt_CS"/>
</dbReference>
<dbReference type="GO" id="GO:0015891">
    <property type="term" value="P:siderophore transport"/>
    <property type="evidence" value="ECO:0007669"/>
    <property type="project" value="InterPro"/>
</dbReference>
<organism evidence="20 21">
    <name type="scientific">Burkholderia pseudomallei (strain 1026b)</name>
    <dbReference type="NCBI Taxonomy" id="884204"/>
    <lineage>
        <taxon>Bacteria</taxon>
        <taxon>Pseudomonadati</taxon>
        <taxon>Pseudomonadota</taxon>
        <taxon>Betaproteobacteria</taxon>
        <taxon>Burkholderiales</taxon>
        <taxon>Burkholderiaceae</taxon>
        <taxon>Burkholderia</taxon>
        <taxon>pseudomallei group</taxon>
    </lineage>
</organism>
<dbReference type="PANTHER" id="PTHR32552">
    <property type="entry name" value="FERRICHROME IRON RECEPTOR-RELATED"/>
    <property type="match status" value="1"/>
</dbReference>
<dbReference type="InterPro" id="IPR012910">
    <property type="entry name" value="Plug_dom"/>
</dbReference>
<keyword evidence="12 20" id="KW-0675">Receptor</keyword>
<dbReference type="Pfam" id="PF07715">
    <property type="entry name" value="Plug"/>
    <property type="match status" value="1"/>
</dbReference>
<evidence type="ECO:0000256" key="5">
    <source>
        <dbReference type="ARBA" id="ARBA00022496"/>
    </source>
</evidence>
<evidence type="ECO:0000256" key="9">
    <source>
        <dbReference type="ARBA" id="ARBA00023065"/>
    </source>
</evidence>
<evidence type="ECO:0000256" key="1">
    <source>
        <dbReference type="ARBA" id="ARBA00004571"/>
    </source>
</evidence>
<evidence type="ECO:0000256" key="12">
    <source>
        <dbReference type="ARBA" id="ARBA00023170"/>
    </source>
</evidence>
<name>A0A0H3HXM9_BURP2</name>
<dbReference type="KEGG" id="bpz:BP1026B_II0651"/>
<evidence type="ECO:0000256" key="11">
    <source>
        <dbReference type="ARBA" id="ARBA00023136"/>
    </source>
</evidence>
<comment type="similarity">
    <text evidence="2 14 16">Belongs to the TonB-dependent receptor family.</text>
</comment>
<dbReference type="InterPro" id="IPR037066">
    <property type="entry name" value="Plug_dom_sf"/>
</dbReference>
<sequence>MRYGVAGPERSRCGAAPVGRFGGRRWRSSLCLGVLIAAHPGAAALAGTAAKSGAQKNDMQRNENVREDTRRLAAGAPPAGGELKAISVSAPKDAADDPSVATVGKMPLALREIAQSVSVTTRERIEQQNLFSLDDVMQQSAGVTVQPYVLLTTAYFVRGFKVDSFEFDGVPVVLGDMASAPQDMSAYERAEILRGANGLLHGSGNPAATVNLVRKRPQHRFAASASASVGSWGRYRAQADIGGPLNPAGTVRGRLVAAYEDRGFFYDRAKQDTRSIYGIAEIDVARDTLVTVGAQYQSVASVPDMSGVPMARDGTSLGLPRSTFLDVGWGHFDWDTTRVFGSVERKLGGGWKAKVSGEYQAVRSDLKYAGAYGAIDRATGAGGTLMGSAYQFSSYSRSVDANVQGPVRAFGLTHELLFGATYASSSSGQLTAPLLAGADTPVNVYRWNPDGVPEPGVGPYRQDMQNDISQKGVYGLGRIKLAQPVTLVLGGRLSWWNQDSLGAHYNAGRQFTPYGGLIWDIVRDWSWYASYAEVFQPQTKPTWDGGILTPVKGRTYETGIKGELAGGKLNVSLAAFRIDLDNNPRIDATRPCAGRSCYYVNGGSVRSQGFEFEANGRITPWWSVWASYTFDTIRYAKDVANGGAFAAELTPRHLLRVWTNYDLPWQERRWSVGGGVQVQSDFSAASSGVTMRQGGYALASVRLGYRYDRHWRAALNINNLFDRTYYQSLSQPGWNNRYGEPRNVMLTVRGQF</sequence>
<dbReference type="InterPro" id="IPR039426">
    <property type="entry name" value="TonB-dep_rcpt-like"/>
</dbReference>
<evidence type="ECO:0000259" key="19">
    <source>
        <dbReference type="Pfam" id="PF07715"/>
    </source>
</evidence>
<evidence type="ECO:0000256" key="2">
    <source>
        <dbReference type="ARBA" id="ARBA00009810"/>
    </source>
</evidence>
<evidence type="ECO:0000256" key="6">
    <source>
        <dbReference type="ARBA" id="ARBA00022692"/>
    </source>
</evidence>
<dbReference type="GO" id="GO:0038023">
    <property type="term" value="F:signaling receptor activity"/>
    <property type="evidence" value="ECO:0007669"/>
    <property type="project" value="InterPro"/>
</dbReference>
<dbReference type="Gene3D" id="2.40.170.20">
    <property type="entry name" value="TonB-dependent receptor, beta-barrel domain"/>
    <property type="match status" value="1"/>
</dbReference>
<evidence type="ECO:0000259" key="18">
    <source>
        <dbReference type="Pfam" id="PF00593"/>
    </source>
</evidence>
<keyword evidence="6 14" id="KW-0812">Transmembrane</keyword>
<feature type="domain" description="TonB-dependent receptor-like beta-barrel" evidence="18">
    <location>
        <begin position="326"/>
        <end position="720"/>
    </location>
</feature>
<proteinExistence type="inferred from homology"/>
<dbReference type="Pfam" id="PF00593">
    <property type="entry name" value="TonB_dep_Rec_b-barrel"/>
    <property type="match status" value="1"/>
</dbReference>
<evidence type="ECO:0000256" key="15">
    <source>
        <dbReference type="PROSITE-ProRule" id="PRU10144"/>
    </source>
</evidence>
<evidence type="ECO:0000313" key="21">
    <source>
        <dbReference type="Proteomes" id="UP000010087"/>
    </source>
</evidence>
<dbReference type="EMBL" id="CP002834">
    <property type="protein sequence ID" value="AFI68913.1"/>
    <property type="molecule type" value="Genomic_DNA"/>
</dbReference>
<dbReference type="Proteomes" id="UP000010087">
    <property type="component" value="Chromosome 2"/>
</dbReference>
<dbReference type="PANTHER" id="PTHR32552:SF74">
    <property type="entry name" value="HYDROXAMATE SIDEROPHORE RECEPTOR FHUE"/>
    <property type="match status" value="1"/>
</dbReference>
<dbReference type="Gene3D" id="2.170.130.10">
    <property type="entry name" value="TonB-dependent receptor, plug domain"/>
    <property type="match status" value="1"/>
</dbReference>
<evidence type="ECO:0000256" key="10">
    <source>
        <dbReference type="ARBA" id="ARBA00023077"/>
    </source>
</evidence>
<dbReference type="AlphaFoldDB" id="A0A0H3HXM9"/>
<evidence type="ECO:0000256" key="14">
    <source>
        <dbReference type="PROSITE-ProRule" id="PRU01360"/>
    </source>
</evidence>
<keyword evidence="3 14" id="KW-0813">Transport</keyword>
<dbReference type="PROSITE" id="PS01156">
    <property type="entry name" value="TONB_DEPENDENT_REC_2"/>
    <property type="match status" value="1"/>
</dbReference>
<gene>
    <name evidence="20" type="primary">fptA</name>
    <name evidence="20" type="ordered locus">BP1026B_II0651</name>
</gene>
<dbReference type="CDD" id="cd01347">
    <property type="entry name" value="ligand_gated_channel"/>
    <property type="match status" value="1"/>
</dbReference>
<keyword evidence="4 14" id="KW-1134">Transmembrane beta strand</keyword>
<evidence type="ECO:0000256" key="4">
    <source>
        <dbReference type="ARBA" id="ARBA00022452"/>
    </source>
</evidence>
<keyword evidence="7" id="KW-0732">Signal</keyword>
<keyword evidence="9" id="KW-0406">Ion transport</keyword>
<evidence type="ECO:0000256" key="7">
    <source>
        <dbReference type="ARBA" id="ARBA00022729"/>
    </source>
</evidence>
<dbReference type="InterPro" id="IPR000531">
    <property type="entry name" value="Beta-barrel_TonB"/>
</dbReference>
<accession>A0A0H3HXM9</accession>
<feature type="compositionally biased region" description="Basic and acidic residues" evidence="17">
    <location>
        <begin position="58"/>
        <end position="71"/>
    </location>
</feature>
<reference evidence="20 21" key="1">
    <citation type="journal article" date="2012" name="PLoS ONE">
        <title>Evolution of Burkholderia pseudomallei in recurrent melioidosis.</title>
        <authorList>
            <person name="Hayden H.S."/>
            <person name="Lim R."/>
            <person name="Brittnacher M.J."/>
            <person name="Sims E.H."/>
            <person name="Ramage E.R."/>
            <person name="Fong C."/>
            <person name="Wu Z."/>
            <person name="Crist E."/>
            <person name="Chang J."/>
            <person name="Zhou Y."/>
            <person name="Radey M."/>
            <person name="Rohmer L."/>
            <person name="Haugen E."/>
            <person name="Gillett W."/>
            <person name="Wuthiekanun V."/>
            <person name="Peacock S.J."/>
            <person name="Kaul R."/>
            <person name="Miller S.I."/>
            <person name="Manoil C."/>
            <person name="Jacobs M.A."/>
        </authorList>
    </citation>
    <scope>NUCLEOTIDE SEQUENCE [LARGE SCALE GENOMIC DNA]</scope>
    <source>
        <strain evidence="20 21">1026b</strain>
    </source>
</reference>
<keyword evidence="10 16" id="KW-0798">TonB box</keyword>
<dbReference type="InterPro" id="IPR036942">
    <property type="entry name" value="Beta-barrel_TonB_sf"/>
</dbReference>
<evidence type="ECO:0000313" key="20">
    <source>
        <dbReference type="EMBL" id="AFI68913.1"/>
    </source>
</evidence>
<keyword evidence="11 14" id="KW-0472">Membrane</keyword>
<keyword evidence="13 14" id="KW-0998">Cell outer membrane</keyword>
<dbReference type="GO" id="GO:0015344">
    <property type="term" value="F:siderophore uptake transmembrane transporter activity"/>
    <property type="evidence" value="ECO:0007669"/>
    <property type="project" value="TreeGrafter"/>
</dbReference>
<evidence type="ECO:0000256" key="13">
    <source>
        <dbReference type="ARBA" id="ARBA00023237"/>
    </source>
</evidence>
<feature type="domain" description="TonB-dependent receptor plug" evidence="19">
    <location>
        <begin position="110"/>
        <end position="208"/>
    </location>
</feature>
<dbReference type="InterPro" id="IPR010105">
    <property type="entry name" value="TonB_sidphr_rcpt"/>
</dbReference>
<keyword evidence="8" id="KW-0408">Iron</keyword>
<dbReference type="SUPFAM" id="SSF56935">
    <property type="entry name" value="Porins"/>
    <property type="match status" value="1"/>
</dbReference>
<keyword evidence="5" id="KW-0410">Iron transport</keyword>
<dbReference type="GO" id="GO:0009279">
    <property type="term" value="C:cell outer membrane"/>
    <property type="evidence" value="ECO:0007669"/>
    <property type="project" value="UniProtKB-SubCell"/>
</dbReference>
<evidence type="ECO:0000256" key="3">
    <source>
        <dbReference type="ARBA" id="ARBA00022448"/>
    </source>
</evidence>
<evidence type="ECO:0000256" key="16">
    <source>
        <dbReference type="RuleBase" id="RU003357"/>
    </source>
</evidence>
<feature type="region of interest" description="Disordered" evidence="17">
    <location>
        <begin position="49"/>
        <end position="79"/>
    </location>
</feature>
<protein>
    <submittedName>
        <fullName evidence="20">Fe(III)-pyochelin receptor</fullName>
    </submittedName>
</protein>
<dbReference type="NCBIfam" id="TIGR01783">
    <property type="entry name" value="TonB-siderophor"/>
    <property type="match status" value="1"/>
</dbReference>
<evidence type="ECO:0000256" key="17">
    <source>
        <dbReference type="SAM" id="MobiDB-lite"/>
    </source>
</evidence>